<name>A0A2I7N663_9NEIS</name>
<dbReference type="EMBL" id="CP024847">
    <property type="protein sequence ID" value="AUR51931.1"/>
    <property type="molecule type" value="Genomic_DNA"/>
</dbReference>
<accession>A0A2I7N663</accession>
<feature type="signal peptide" evidence="1">
    <location>
        <begin position="1"/>
        <end position="20"/>
    </location>
</feature>
<dbReference type="AlphaFoldDB" id="A0A2I7N663"/>
<organism evidence="2 3">
    <name type="scientific">Aquella oligotrophica</name>
    <dbReference type="NCBI Taxonomy" id="2067065"/>
    <lineage>
        <taxon>Bacteria</taxon>
        <taxon>Pseudomonadati</taxon>
        <taxon>Pseudomonadota</taxon>
        <taxon>Betaproteobacteria</taxon>
        <taxon>Neisseriales</taxon>
        <taxon>Neisseriaceae</taxon>
        <taxon>Aquella</taxon>
    </lineage>
</organism>
<evidence type="ECO:0008006" key="4">
    <source>
        <dbReference type="Google" id="ProtNLM"/>
    </source>
</evidence>
<sequence length="260" mass="28774">MRLLYLSPLALLIPYSEAMANESSPFQKFDNNISAGIAVISSPGNYWASNLNANGQALFNNGVWLNLLAATKLSFNFDNNNNSSVSKTYNNSSASSFGLTGGYAFLIDGKYNVIPHVGFSYTNQLLAVNENSIQQFIIEDPAYNYSFGLKNEMILIPAKLKIALDLNFNIGDHQSVVPNSSDGSLGHYNYTLYTFTATPAIQWNFAEKFTIIGYYQFNYNFSNSMNSPNVNYPDIGVSSSQYLMNNYVQNALGVNFGVLF</sequence>
<protein>
    <recommendedName>
        <fullName evidence="4">Outer membrane protein beta-barrel domain-containing protein</fullName>
    </recommendedName>
</protein>
<keyword evidence="1" id="KW-0732">Signal</keyword>
<gene>
    <name evidence="2" type="ORF">CUN60_06345</name>
</gene>
<evidence type="ECO:0000313" key="2">
    <source>
        <dbReference type="EMBL" id="AUR51931.1"/>
    </source>
</evidence>
<dbReference type="Proteomes" id="UP000236655">
    <property type="component" value="Chromosome"/>
</dbReference>
<reference evidence="3" key="1">
    <citation type="submission" date="2017-11" db="EMBL/GenBank/DDBJ databases">
        <authorList>
            <person name="Chan K.G."/>
            <person name="Lee L.S."/>
        </authorList>
    </citation>
    <scope>NUCLEOTIDE SEQUENCE [LARGE SCALE GENOMIC DNA]</scope>
    <source>
        <strain evidence="3">DSM 100970</strain>
    </source>
</reference>
<feature type="chain" id="PRO_5014427551" description="Outer membrane protein beta-barrel domain-containing protein" evidence="1">
    <location>
        <begin position="21"/>
        <end position="260"/>
    </location>
</feature>
<evidence type="ECO:0000256" key="1">
    <source>
        <dbReference type="SAM" id="SignalP"/>
    </source>
</evidence>
<dbReference type="KEGG" id="nba:CUN60_06345"/>
<keyword evidence="3" id="KW-1185">Reference proteome</keyword>
<evidence type="ECO:0000313" key="3">
    <source>
        <dbReference type="Proteomes" id="UP000236655"/>
    </source>
</evidence>
<proteinExistence type="predicted"/>